<gene>
    <name evidence="3" type="ORF">B4135_0509</name>
</gene>
<dbReference type="NCBIfam" id="TIGR02898">
    <property type="entry name" value="spore_YhcN_YlaJ"/>
    <property type="match status" value="1"/>
</dbReference>
<evidence type="ECO:0000313" key="4">
    <source>
        <dbReference type="Proteomes" id="UP000075683"/>
    </source>
</evidence>
<feature type="chain" id="PRO_5038575256" description="YhcN/YlaJ family sporulation lipoprotein" evidence="2">
    <location>
        <begin position="34"/>
        <end position="210"/>
    </location>
</feature>
<dbReference type="AlphaFoldDB" id="A0A150L941"/>
<name>A0A150L941_9BACI</name>
<dbReference type="STRING" id="301148.B4135_0509"/>
<comment type="caution">
    <text evidence="3">The sequence shown here is derived from an EMBL/GenBank/DDBJ whole genome shotgun (WGS) entry which is preliminary data.</text>
</comment>
<evidence type="ECO:0000256" key="1">
    <source>
        <dbReference type="SAM" id="MobiDB-lite"/>
    </source>
</evidence>
<dbReference type="Pfam" id="PF09580">
    <property type="entry name" value="Spore_YhcN_YlaJ"/>
    <property type="match status" value="1"/>
</dbReference>
<keyword evidence="2" id="KW-0732">Signal</keyword>
<feature type="compositionally biased region" description="Basic and acidic residues" evidence="1">
    <location>
        <begin position="58"/>
        <end position="75"/>
    </location>
</feature>
<dbReference type="EMBL" id="LQYT01000135">
    <property type="protein sequence ID" value="KYD08827.1"/>
    <property type="molecule type" value="Genomic_DNA"/>
</dbReference>
<feature type="signal peptide" evidence="2">
    <location>
        <begin position="1"/>
        <end position="33"/>
    </location>
</feature>
<evidence type="ECO:0000313" key="3">
    <source>
        <dbReference type="EMBL" id="KYD08827.1"/>
    </source>
</evidence>
<dbReference type="PROSITE" id="PS51257">
    <property type="entry name" value="PROKAR_LIPOPROTEIN"/>
    <property type="match status" value="1"/>
</dbReference>
<feature type="compositionally biased region" description="Polar residues" evidence="1">
    <location>
        <begin position="76"/>
        <end position="90"/>
    </location>
</feature>
<evidence type="ECO:0008006" key="5">
    <source>
        <dbReference type="Google" id="ProtNLM"/>
    </source>
</evidence>
<sequence length="210" mass="23982">MRTSYKKKKWKEDRIMKKLVVMFLLTAASFSLIGCMNGDQDQNEQTSRNRDNTLNVNDQRDGRNAWDFTGNDRNDNGPNTVNNPDMTNDNGRYGADNNGNNRYAVAEEAARQVADLKEVDTANVICTDRNAYVAVVLDDNVDRLSKRLEEKIADRVRRADTSIDNVYVSANPDFAQRMNDYAQKINNGEPIQGFAEEFNEMVRRVFPNAR</sequence>
<accession>A0A150L941</accession>
<dbReference type="InterPro" id="IPR014247">
    <property type="entry name" value="Spore_lipoprot_YhcN/YlaJ"/>
</dbReference>
<proteinExistence type="predicted"/>
<protein>
    <recommendedName>
        <fullName evidence="5">YhcN/YlaJ family sporulation lipoprotein</fullName>
    </recommendedName>
</protein>
<dbReference type="Proteomes" id="UP000075683">
    <property type="component" value="Unassembled WGS sequence"/>
</dbReference>
<organism evidence="3 4">
    <name type="scientific">Caldibacillus debilis</name>
    <dbReference type="NCBI Taxonomy" id="301148"/>
    <lineage>
        <taxon>Bacteria</taxon>
        <taxon>Bacillati</taxon>
        <taxon>Bacillota</taxon>
        <taxon>Bacilli</taxon>
        <taxon>Bacillales</taxon>
        <taxon>Bacillaceae</taxon>
        <taxon>Caldibacillus</taxon>
    </lineage>
</organism>
<dbReference type="GO" id="GO:0030435">
    <property type="term" value="P:sporulation resulting in formation of a cellular spore"/>
    <property type="evidence" value="ECO:0007669"/>
    <property type="project" value="InterPro"/>
</dbReference>
<evidence type="ECO:0000256" key="2">
    <source>
        <dbReference type="SAM" id="SignalP"/>
    </source>
</evidence>
<feature type="region of interest" description="Disordered" evidence="1">
    <location>
        <begin position="40"/>
        <end position="100"/>
    </location>
</feature>
<reference evidence="3 4" key="1">
    <citation type="submission" date="2016-01" db="EMBL/GenBank/DDBJ databases">
        <title>Draft Genome Sequences of Seven Thermophilic Sporeformers Isolated from Foods.</title>
        <authorList>
            <person name="Berendsen E.M."/>
            <person name="Wells-Bennik M.H."/>
            <person name="Krawcyk A.O."/>
            <person name="De Jong A."/>
            <person name="Holsappel S."/>
            <person name="Eijlander R.T."/>
            <person name="Kuipers O.P."/>
        </authorList>
    </citation>
    <scope>NUCLEOTIDE SEQUENCE [LARGE SCALE GENOMIC DNA]</scope>
    <source>
        <strain evidence="3 4">B4135</strain>
    </source>
</reference>
<feature type="compositionally biased region" description="Polar residues" evidence="1">
    <location>
        <begin position="40"/>
        <end position="57"/>
    </location>
</feature>
<dbReference type="InterPro" id="IPR019076">
    <property type="entry name" value="Spore_lipoprot_YhcN/YlaJ-like"/>
</dbReference>